<name>A0A0P0VQ93_ORYSJ</name>
<dbReference type="InParanoid" id="A0A0P0VQ93"/>
<gene>
    <name evidence="1" type="ordered locus">Os02g0771750</name>
    <name evidence="1" type="ORF">OSNPB_020771750</name>
</gene>
<sequence>MWILEHHASESQRHFCRCGWGIHSSHERLGREGQNDEHAWLPYVTGRHPWTTMNRFMIGAWICTAPAARAAVDSSAATTAKGQDWETTECAHVNQTFIFTLIAVSQ</sequence>
<evidence type="ECO:0000313" key="1">
    <source>
        <dbReference type="EMBL" id="BAS81125.1"/>
    </source>
</evidence>
<reference evidence="2" key="1">
    <citation type="journal article" date="2005" name="Nature">
        <title>The map-based sequence of the rice genome.</title>
        <authorList>
            <consortium name="International rice genome sequencing project (IRGSP)"/>
            <person name="Matsumoto T."/>
            <person name="Wu J."/>
            <person name="Kanamori H."/>
            <person name="Katayose Y."/>
            <person name="Fujisawa M."/>
            <person name="Namiki N."/>
            <person name="Mizuno H."/>
            <person name="Yamamoto K."/>
            <person name="Antonio B.A."/>
            <person name="Baba T."/>
            <person name="Sakata K."/>
            <person name="Nagamura Y."/>
            <person name="Aoki H."/>
            <person name="Arikawa K."/>
            <person name="Arita K."/>
            <person name="Bito T."/>
            <person name="Chiden Y."/>
            <person name="Fujitsuka N."/>
            <person name="Fukunaka R."/>
            <person name="Hamada M."/>
            <person name="Harada C."/>
            <person name="Hayashi A."/>
            <person name="Hijishita S."/>
            <person name="Honda M."/>
            <person name="Hosokawa S."/>
            <person name="Ichikawa Y."/>
            <person name="Idonuma A."/>
            <person name="Iijima M."/>
            <person name="Ikeda M."/>
            <person name="Ikeno M."/>
            <person name="Ito K."/>
            <person name="Ito S."/>
            <person name="Ito T."/>
            <person name="Ito Y."/>
            <person name="Ito Y."/>
            <person name="Iwabuchi A."/>
            <person name="Kamiya K."/>
            <person name="Karasawa W."/>
            <person name="Kurita K."/>
            <person name="Katagiri S."/>
            <person name="Kikuta A."/>
            <person name="Kobayashi H."/>
            <person name="Kobayashi N."/>
            <person name="Machita K."/>
            <person name="Maehara T."/>
            <person name="Masukawa M."/>
            <person name="Mizubayashi T."/>
            <person name="Mukai Y."/>
            <person name="Nagasaki H."/>
            <person name="Nagata Y."/>
            <person name="Naito S."/>
            <person name="Nakashima M."/>
            <person name="Nakama Y."/>
            <person name="Nakamichi Y."/>
            <person name="Nakamura M."/>
            <person name="Meguro A."/>
            <person name="Negishi M."/>
            <person name="Ohta I."/>
            <person name="Ohta T."/>
            <person name="Okamoto M."/>
            <person name="Ono N."/>
            <person name="Saji S."/>
            <person name="Sakaguchi M."/>
            <person name="Sakai K."/>
            <person name="Shibata M."/>
            <person name="Shimokawa T."/>
            <person name="Song J."/>
            <person name="Takazaki Y."/>
            <person name="Terasawa K."/>
            <person name="Tsugane M."/>
            <person name="Tsuji K."/>
            <person name="Ueda S."/>
            <person name="Waki K."/>
            <person name="Yamagata H."/>
            <person name="Yamamoto M."/>
            <person name="Yamamoto S."/>
            <person name="Yamane H."/>
            <person name="Yoshiki S."/>
            <person name="Yoshihara R."/>
            <person name="Yukawa K."/>
            <person name="Zhong H."/>
            <person name="Yano M."/>
            <person name="Yuan Q."/>
            <person name="Ouyang S."/>
            <person name="Liu J."/>
            <person name="Jones K.M."/>
            <person name="Gansberger K."/>
            <person name="Moffat K."/>
            <person name="Hill J."/>
            <person name="Bera J."/>
            <person name="Fadrosh D."/>
            <person name="Jin S."/>
            <person name="Johri S."/>
            <person name="Kim M."/>
            <person name="Overton L."/>
            <person name="Reardon M."/>
            <person name="Tsitrin T."/>
            <person name="Vuong H."/>
            <person name="Weaver B."/>
            <person name="Ciecko A."/>
            <person name="Tallon L."/>
            <person name="Jackson J."/>
            <person name="Pai G."/>
            <person name="Aken S.V."/>
            <person name="Utterback T."/>
            <person name="Reidmuller S."/>
            <person name="Feldblyum T."/>
            <person name="Hsiao J."/>
            <person name="Zismann V."/>
            <person name="Iobst S."/>
            <person name="de Vazeille A.R."/>
            <person name="Buell C.R."/>
            <person name="Ying K."/>
            <person name="Li Y."/>
            <person name="Lu T."/>
            <person name="Huang Y."/>
            <person name="Zhao Q."/>
            <person name="Feng Q."/>
            <person name="Zhang L."/>
            <person name="Zhu J."/>
            <person name="Weng Q."/>
            <person name="Mu J."/>
            <person name="Lu Y."/>
            <person name="Fan D."/>
            <person name="Liu Y."/>
            <person name="Guan J."/>
            <person name="Zhang Y."/>
            <person name="Yu S."/>
            <person name="Liu X."/>
            <person name="Zhang Y."/>
            <person name="Hong G."/>
            <person name="Han B."/>
            <person name="Choisne N."/>
            <person name="Demange N."/>
            <person name="Orjeda G."/>
            <person name="Samain S."/>
            <person name="Cattolico L."/>
            <person name="Pelletier E."/>
            <person name="Couloux A."/>
            <person name="Segurens B."/>
            <person name="Wincker P."/>
            <person name="D'Hont A."/>
            <person name="Scarpelli C."/>
            <person name="Weissenbach J."/>
            <person name="Salanoubat M."/>
            <person name="Quetier F."/>
            <person name="Yu Y."/>
            <person name="Kim H.R."/>
            <person name="Rambo T."/>
            <person name="Currie J."/>
            <person name="Collura K."/>
            <person name="Luo M."/>
            <person name="Yang T."/>
            <person name="Ammiraju J.S.S."/>
            <person name="Engler F."/>
            <person name="Soderlund C."/>
            <person name="Wing R.A."/>
            <person name="Palmer L.E."/>
            <person name="de la Bastide M."/>
            <person name="Spiegel L."/>
            <person name="Nascimento L."/>
            <person name="Zutavern T."/>
            <person name="O'Shaughnessy A."/>
            <person name="Dike S."/>
            <person name="Dedhia N."/>
            <person name="Preston R."/>
            <person name="Balija V."/>
            <person name="McCombie W.R."/>
            <person name="Chow T."/>
            <person name="Chen H."/>
            <person name="Chung M."/>
            <person name="Chen C."/>
            <person name="Shaw J."/>
            <person name="Wu H."/>
            <person name="Hsiao K."/>
            <person name="Chao Y."/>
            <person name="Chu M."/>
            <person name="Cheng C."/>
            <person name="Hour A."/>
            <person name="Lee P."/>
            <person name="Lin S."/>
            <person name="Lin Y."/>
            <person name="Liou J."/>
            <person name="Liu S."/>
            <person name="Hsing Y."/>
            <person name="Raghuvanshi S."/>
            <person name="Mohanty A."/>
            <person name="Bharti A.K."/>
            <person name="Gaur A."/>
            <person name="Gupta V."/>
            <person name="Kumar D."/>
            <person name="Ravi V."/>
            <person name="Vij S."/>
            <person name="Kapur A."/>
            <person name="Khurana P."/>
            <person name="Khurana P."/>
            <person name="Khurana J.P."/>
            <person name="Tyagi A.K."/>
            <person name="Gaikwad K."/>
            <person name="Singh A."/>
            <person name="Dalal V."/>
            <person name="Srivastava S."/>
            <person name="Dixit A."/>
            <person name="Pal A.K."/>
            <person name="Ghazi I.A."/>
            <person name="Yadav M."/>
            <person name="Pandit A."/>
            <person name="Bhargava A."/>
            <person name="Sureshbabu K."/>
            <person name="Batra K."/>
            <person name="Sharma T.R."/>
            <person name="Mohapatra T."/>
            <person name="Singh N.K."/>
            <person name="Messing J."/>
            <person name="Nelson A.B."/>
            <person name="Fuks G."/>
            <person name="Kavchok S."/>
            <person name="Keizer G."/>
            <person name="Linton E."/>
            <person name="Llaca V."/>
            <person name="Song R."/>
            <person name="Tanyolac B."/>
            <person name="Young S."/>
            <person name="Ho-Il K."/>
            <person name="Hahn J.H."/>
            <person name="Sangsakoo G."/>
            <person name="Vanavichit A."/>
            <person name="de Mattos Luiz.A.T."/>
            <person name="Zimmer P.D."/>
            <person name="Malone G."/>
            <person name="Dellagostin O."/>
            <person name="de Oliveira A.C."/>
            <person name="Bevan M."/>
            <person name="Bancroft I."/>
            <person name="Minx P."/>
            <person name="Cordum H."/>
            <person name="Wilson R."/>
            <person name="Cheng Z."/>
            <person name="Jin W."/>
            <person name="Jiang J."/>
            <person name="Leong S.A."/>
            <person name="Iwama H."/>
            <person name="Gojobori T."/>
            <person name="Itoh T."/>
            <person name="Niimura Y."/>
            <person name="Fujii Y."/>
            <person name="Habara T."/>
            <person name="Sakai H."/>
            <person name="Sato Y."/>
            <person name="Wilson G."/>
            <person name="Kumar K."/>
            <person name="McCouch S."/>
            <person name="Juretic N."/>
            <person name="Hoen D."/>
            <person name="Wright S."/>
            <person name="Bruskiewich R."/>
            <person name="Bureau T."/>
            <person name="Miyao A."/>
            <person name="Hirochika H."/>
            <person name="Nishikawa T."/>
            <person name="Kadowaki K."/>
            <person name="Sugiura M."/>
            <person name="Burr B."/>
            <person name="Sasaki T."/>
        </authorList>
    </citation>
    <scope>NUCLEOTIDE SEQUENCE [LARGE SCALE GENOMIC DNA]</scope>
    <source>
        <strain evidence="2">cv. Nipponbare</strain>
    </source>
</reference>
<dbReference type="Proteomes" id="UP000059680">
    <property type="component" value="Chromosome 2"/>
</dbReference>
<evidence type="ECO:0000313" key="2">
    <source>
        <dbReference type="Proteomes" id="UP000059680"/>
    </source>
</evidence>
<proteinExistence type="predicted"/>
<organism evidence="1 2">
    <name type="scientific">Oryza sativa subsp. japonica</name>
    <name type="common">Rice</name>
    <dbReference type="NCBI Taxonomy" id="39947"/>
    <lineage>
        <taxon>Eukaryota</taxon>
        <taxon>Viridiplantae</taxon>
        <taxon>Streptophyta</taxon>
        <taxon>Embryophyta</taxon>
        <taxon>Tracheophyta</taxon>
        <taxon>Spermatophyta</taxon>
        <taxon>Magnoliopsida</taxon>
        <taxon>Liliopsida</taxon>
        <taxon>Poales</taxon>
        <taxon>Poaceae</taxon>
        <taxon>BOP clade</taxon>
        <taxon>Oryzoideae</taxon>
        <taxon>Oryzeae</taxon>
        <taxon>Oryzinae</taxon>
        <taxon>Oryza</taxon>
        <taxon>Oryza sativa</taxon>
    </lineage>
</organism>
<dbReference type="EMBL" id="AP014958">
    <property type="protein sequence ID" value="BAS81125.1"/>
    <property type="molecule type" value="Genomic_DNA"/>
</dbReference>
<dbReference type="AlphaFoldDB" id="A0A0P0VQ93"/>
<reference evidence="1 2" key="3">
    <citation type="journal article" date="2013" name="Rice">
        <title>Improvement of the Oryza sativa Nipponbare reference genome using next generation sequence and optical map data.</title>
        <authorList>
            <person name="Kawahara Y."/>
            <person name="de la Bastide M."/>
            <person name="Hamilton J.P."/>
            <person name="Kanamori H."/>
            <person name="McCombie W.R."/>
            <person name="Ouyang S."/>
            <person name="Schwartz D.C."/>
            <person name="Tanaka T."/>
            <person name="Wu J."/>
            <person name="Zhou S."/>
            <person name="Childs K.L."/>
            <person name="Davidson R.M."/>
            <person name="Lin H."/>
            <person name="Quesada-Ocampo L."/>
            <person name="Vaillancourt B."/>
            <person name="Sakai H."/>
            <person name="Lee S.S."/>
            <person name="Kim J."/>
            <person name="Numa H."/>
            <person name="Itoh T."/>
            <person name="Buell C.R."/>
            <person name="Matsumoto T."/>
        </authorList>
    </citation>
    <scope>NUCLEOTIDE SEQUENCE [LARGE SCALE GENOMIC DNA]</scope>
    <source>
        <strain evidence="2">cv. Nipponbare</strain>
    </source>
</reference>
<keyword evidence="2" id="KW-1185">Reference proteome</keyword>
<dbReference type="PaxDb" id="39947-A0A0P0VQ93"/>
<reference evidence="1 2" key="2">
    <citation type="journal article" date="2013" name="Plant Cell Physiol.">
        <title>Rice Annotation Project Database (RAP-DB): an integrative and interactive database for rice genomics.</title>
        <authorList>
            <person name="Sakai H."/>
            <person name="Lee S.S."/>
            <person name="Tanaka T."/>
            <person name="Numa H."/>
            <person name="Kim J."/>
            <person name="Kawahara Y."/>
            <person name="Wakimoto H."/>
            <person name="Yang C.C."/>
            <person name="Iwamoto M."/>
            <person name="Abe T."/>
            <person name="Yamada Y."/>
            <person name="Muto A."/>
            <person name="Inokuchi H."/>
            <person name="Ikemura T."/>
            <person name="Matsumoto T."/>
            <person name="Sasaki T."/>
            <person name="Itoh T."/>
        </authorList>
    </citation>
    <scope>NUCLEOTIDE SEQUENCE [LARGE SCALE GENOMIC DNA]</scope>
    <source>
        <strain evidence="2">cv. Nipponbare</strain>
    </source>
</reference>
<accession>A0A0P0VQ93</accession>
<protein>
    <submittedName>
        <fullName evidence="1">Os02g0771750 protein</fullName>
    </submittedName>
</protein>